<evidence type="ECO:0000313" key="3">
    <source>
        <dbReference type="Proteomes" id="UP000755667"/>
    </source>
</evidence>
<name>A0A9Q2S4G1_9RHOB</name>
<sequence length="95" mass="10902">MSRETQHSDRLDRPFALHKVECALRAANSDLDFHLVAQAHYGQAGFAFIEVHGVEDQQNRRRIRKEAGEQLKELGFSVDLIEGKDIYYITGFPQD</sequence>
<evidence type="ECO:0000313" key="4">
    <source>
        <dbReference type="Proteomes" id="UP000809440"/>
    </source>
</evidence>
<evidence type="ECO:0000313" key="2">
    <source>
        <dbReference type="EMBL" id="MBM2419945.1"/>
    </source>
</evidence>
<organism evidence="1 3">
    <name type="scientific">Marivita cryptomonadis</name>
    <dbReference type="NCBI Taxonomy" id="505252"/>
    <lineage>
        <taxon>Bacteria</taxon>
        <taxon>Pseudomonadati</taxon>
        <taxon>Pseudomonadota</taxon>
        <taxon>Alphaproteobacteria</taxon>
        <taxon>Rhodobacterales</taxon>
        <taxon>Roseobacteraceae</taxon>
        <taxon>Marivita</taxon>
    </lineage>
</organism>
<proteinExistence type="predicted"/>
<comment type="caution">
    <text evidence="1">The sequence shown here is derived from an EMBL/GenBank/DDBJ whole genome shotgun (WGS) entry which is preliminary data.</text>
</comment>
<accession>A0A9Q2S4G1</accession>
<evidence type="ECO:0000313" key="1">
    <source>
        <dbReference type="EMBL" id="MBM2415269.1"/>
    </source>
</evidence>
<protein>
    <submittedName>
        <fullName evidence="1">Uncharacterized protein</fullName>
    </submittedName>
</protein>
<dbReference type="EMBL" id="JAFBXE010000040">
    <property type="protein sequence ID" value="MBM2415269.1"/>
    <property type="molecule type" value="Genomic_DNA"/>
</dbReference>
<reference evidence="1 4" key="1">
    <citation type="submission" date="2021-01" db="EMBL/GenBank/DDBJ databases">
        <title>Diatom-associated Roseobacters Show Island Model of Population Structure.</title>
        <authorList>
            <person name="Qu L."/>
            <person name="Feng X."/>
            <person name="Chen Y."/>
            <person name="Li L."/>
            <person name="Wang X."/>
            <person name="Hu Z."/>
            <person name="Wang H."/>
            <person name="Luo H."/>
        </authorList>
    </citation>
    <scope>NUCLEOTIDE SEQUENCE</scope>
    <source>
        <strain evidence="2 4">CC28-63</strain>
        <strain evidence="1">CC28-69</strain>
    </source>
</reference>
<dbReference type="EMBL" id="JAFBXF010000040">
    <property type="protein sequence ID" value="MBM2419945.1"/>
    <property type="molecule type" value="Genomic_DNA"/>
</dbReference>
<keyword evidence="4" id="KW-1185">Reference proteome</keyword>
<gene>
    <name evidence="1" type="ORF">JQX41_23460</name>
    <name evidence="2" type="ORF">JQX48_23505</name>
</gene>
<dbReference type="Proteomes" id="UP000755667">
    <property type="component" value="Unassembled WGS sequence"/>
</dbReference>
<dbReference type="AlphaFoldDB" id="A0A9Q2S4G1"/>
<dbReference type="RefSeq" id="WP_138488008.1">
    <property type="nucleotide sequence ID" value="NZ_JAFBWU010000040.1"/>
</dbReference>
<dbReference type="Proteomes" id="UP000809440">
    <property type="component" value="Unassembled WGS sequence"/>
</dbReference>